<evidence type="ECO:0000256" key="18">
    <source>
        <dbReference type="ARBA" id="ARBA00023316"/>
    </source>
</evidence>
<keyword evidence="18 23" id="KW-0961">Cell wall biogenesis/degradation</keyword>
<evidence type="ECO:0000259" key="26">
    <source>
        <dbReference type="Pfam" id="PF00912"/>
    </source>
</evidence>
<dbReference type="PIRSF" id="PIRSF002799">
    <property type="entry name" value="PBP_1b"/>
    <property type="match status" value="1"/>
</dbReference>
<dbReference type="PANTHER" id="PTHR32282">
    <property type="entry name" value="BINDING PROTEIN TRANSPEPTIDASE, PUTATIVE-RELATED"/>
    <property type="match status" value="1"/>
</dbReference>
<keyword evidence="15" id="KW-0472">Membrane</keyword>
<feature type="domain" description="Bifunctional transglycosylase second" evidence="27">
    <location>
        <begin position="34"/>
        <end position="118"/>
    </location>
</feature>
<keyword evidence="10 23" id="KW-0328">Glycosyltransferase</keyword>
<keyword evidence="11 23" id="KW-0808">Transferase</keyword>
<dbReference type="AlphaFoldDB" id="A0AA37TV39"/>
<evidence type="ECO:0000259" key="25">
    <source>
        <dbReference type="Pfam" id="PF00905"/>
    </source>
</evidence>
<evidence type="ECO:0000256" key="13">
    <source>
        <dbReference type="ARBA" id="ARBA00022960"/>
    </source>
</evidence>
<dbReference type="Gene3D" id="3.30.2060.10">
    <property type="entry name" value="Penicillin-binding protein 1b domain"/>
    <property type="match status" value="1"/>
</dbReference>
<dbReference type="Gene3D" id="1.10.3810.10">
    <property type="entry name" value="Biosynthetic peptidoglycan transglycosylase-like"/>
    <property type="match status" value="1"/>
</dbReference>
<dbReference type="EMBL" id="BSPO01000002">
    <property type="protein sequence ID" value="GLS83140.1"/>
    <property type="molecule type" value="Genomic_DNA"/>
</dbReference>
<dbReference type="GO" id="GO:0008360">
    <property type="term" value="P:regulation of cell shape"/>
    <property type="evidence" value="ECO:0007669"/>
    <property type="project" value="UniProtKB-UniRule"/>
</dbReference>
<dbReference type="GO" id="GO:0009002">
    <property type="term" value="F:serine-type D-Ala-D-Ala carboxypeptidase activity"/>
    <property type="evidence" value="ECO:0007669"/>
    <property type="project" value="UniProtKB-EC"/>
</dbReference>
<evidence type="ECO:0000256" key="16">
    <source>
        <dbReference type="ARBA" id="ARBA00023251"/>
    </source>
</evidence>
<dbReference type="GO" id="GO:0030288">
    <property type="term" value="C:outer membrane-bounded periplasmic space"/>
    <property type="evidence" value="ECO:0007669"/>
    <property type="project" value="TreeGrafter"/>
</dbReference>
<name>A0AA37TV39_9GAMM</name>
<dbReference type="InterPro" id="IPR050396">
    <property type="entry name" value="Glycosyltr_51/Transpeptidase"/>
</dbReference>
<proteinExistence type="inferred from homology"/>
<evidence type="ECO:0000256" key="7">
    <source>
        <dbReference type="ARBA" id="ARBA00022475"/>
    </source>
</evidence>
<dbReference type="GO" id="GO:0009274">
    <property type="term" value="C:peptidoglycan-based cell wall"/>
    <property type="evidence" value="ECO:0007669"/>
    <property type="project" value="UniProtKB-UniRule"/>
</dbReference>
<comment type="catalytic activity">
    <reaction evidence="21">
        <text>[GlcNAc-(1-&gt;4)-Mur2Ac(oyl-L-Ala-gamma-D-Glu-L-Lys-D-Ala-D-Ala)](n)-di-trans,octa-cis-undecaprenyl diphosphate + beta-D-GlcNAc-(1-&gt;4)-Mur2Ac(oyl-L-Ala-gamma-D-Glu-L-Lys-D-Ala-D-Ala)-di-trans,octa-cis-undecaprenyl diphosphate = [GlcNAc-(1-&gt;4)-Mur2Ac(oyl-L-Ala-gamma-D-Glu-L-Lys-D-Ala-D-Ala)](n+1)-di-trans,octa-cis-undecaprenyl diphosphate + di-trans,octa-cis-undecaprenyl diphosphate + H(+)</text>
        <dbReference type="Rhea" id="RHEA:23708"/>
        <dbReference type="Rhea" id="RHEA-COMP:9602"/>
        <dbReference type="Rhea" id="RHEA-COMP:9603"/>
        <dbReference type="ChEBI" id="CHEBI:15378"/>
        <dbReference type="ChEBI" id="CHEBI:58405"/>
        <dbReference type="ChEBI" id="CHEBI:60033"/>
        <dbReference type="ChEBI" id="CHEBI:78435"/>
        <dbReference type="EC" id="2.4.99.28"/>
    </reaction>
</comment>
<dbReference type="GO" id="GO:0006508">
    <property type="term" value="P:proteolysis"/>
    <property type="evidence" value="ECO:0007669"/>
    <property type="project" value="UniProtKB-KW"/>
</dbReference>
<evidence type="ECO:0000256" key="1">
    <source>
        <dbReference type="ARBA" id="ARBA00002624"/>
    </source>
</evidence>
<feature type="domain" description="Glycosyl transferase family 51" evidence="26">
    <location>
        <begin position="129"/>
        <end position="299"/>
    </location>
</feature>
<evidence type="ECO:0000313" key="28">
    <source>
        <dbReference type="EMBL" id="GLS83140.1"/>
    </source>
</evidence>
<organism evidence="28 29">
    <name type="scientific">Paraferrimonas haliotis</name>
    <dbReference type="NCBI Taxonomy" id="2013866"/>
    <lineage>
        <taxon>Bacteria</taxon>
        <taxon>Pseudomonadati</taxon>
        <taxon>Pseudomonadota</taxon>
        <taxon>Gammaproteobacteria</taxon>
        <taxon>Alteromonadales</taxon>
        <taxon>Ferrimonadaceae</taxon>
        <taxon>Paraferrimonas</taxon>
    </lineage>
</organism>
<comment type="similarity">
    <text evidence="4 23">In the C-terminal section; belongs to the transpeptidase family.</text>
</comment>
<dbReference type="Pfam" id="PF00912">
    <property type="entry name" value="Transgly"/>
    <property type="match status" value="1"/>
</dbReference>
<feature type="active site" description="Acyl-ester intermediate; for transpeptidase activity" evidence="24">
    <location>
        <position position="432"/>
    </location>
</feature>
<evidence type="ECO:0000256" key="12">
    <source>
        <dbReference type="ARBA" id="ARBA00022801"/>
    </source>
</evidence>
<evidence type="ECO:0000256" key="22">
    <source>
        <dbReference type="NCBIfam" id="TIGR02071"/>
    </source>
</evidence>
<reference evidence="28 29" key="1">
    <citation type="journal article" date="2014" name="Int. J. Syst. Evol. Microbiol.">
        <title>Complete genome sequence of Corynebacterium casei LMG S-19264T (=DSM 44701T), isolated from a smear-ripened cheese.</title>
        <authorList>
            <consortium name="US DOE Joint Genome Institute (JGI-PGF)"/>
            <person name="Walter F."/>
            <person name="Albersmeier A."/>
            <person name="Kalinowski J."/>
            <person name="Ruckert C."/>
        </authorList>
    </citation>
    <scope>NUCLEOTIDE SEQUENCE [LARGE SCALE GENOMIC DNA]</scope>
    <source>
        <strain evidence="28 29">NBRC 112785</strain>
    </source>
</reference>
<keyword evidence="7" id="KW-1003">Cell membrane</keyword>
<comment type="caution">
    <text evidence="28">The sequence shown here is derived from an EMBL/GenBank/DDBJ whole genome shotgun (WGS) entry which is preliminary data.</text>
</comment>
<evidence type="ECO:0000256" key="3">
    <source>
        <dbReference type="ARBA" id="ARBA00004752"/>
    </source>
</evidence>
<keyword evidence="29" id="KW-1185">Reference proteome</keyword>
<evidence type="ECO:0000256" key="14">
    <source>
        <dbReference type="ARBA" id="ARBA00022984"/>
    </source>
</evidence>
<evidence type="ECO:0000313" key="29">
    <source>
        <dbReference type="Proteomes" id="UP001157439"/>
    </source>
</evidence>
<dbReference type="Proteomes" id="UP001157439">
    <property type="component" value="Unassembled WGS sequence"/>
</dbReference>
<dbReference type="InterPro" id="IPR001264">
    <property type="entry name" value="Glyco_trans_51"/>
</dbReference>
<evidence type="ECO:0000256" key="24">
    <source>
        <dbReference type="PIRSR" id="PIRSR002799-1"/>
    </source>
</evidence>
<dbReference type="Gene3D" id="3.40.710.10">
    <property type="entry name" value="DD-peptidase/beta-lactamase superfamily"/>
    <property type="match status" value="1"/>
</dbReference>
<evidence type="ECO:0000256" key="17">
    <source>
        <dbReference type="ARBA" id="ARBA00023268"/>
    </source>
</evidence>
<dbReference type="InterPro" id="IPR012338">
    <property type="entry name" value="Beta-lactam/transpept-like"/>
</dbReference>
<dbReference type="GO" id="GO:0071555">
    <property type="term" value="P:cell wall organization"/>
    <property type="evidence" value="ECO:0007669"/>
    <property type="project" value="UniProtKB-UniRule"/>
</dbReference>
<evidence type="ECO:0000256" key="15">
    <source>
        <dbReference type="ARBA" id="ARBA00023136"/>
    </source>
</evidence>
<keyword evidence="13 23" id="KW-0133">Cell shape</keyword>
<keyword evidence="16" id="KW-0046">Antibiotic resistance</keyword>
<comment type="function">
    <text evidence="1 23">Cell wall formation. Synthesis of cross-linked peptidoglycan from the lipid intermediates. The enzyme has a penicillin-insensitive transglycosylase N-terminal domain (formation of linear glycan strands) and a penicillin-sensitive transpeptidase C-terminal domain (cross-linking of the peptide subunits).</text>
</comment>
<evidence type="ECO:0000256" key="19">
    <source>
        <dbReference type="ARBA" id="ARBA00032454"/>
    </source>
</evidence>
<dbReference type="SUPFAM" id="SSF56601">
    <property type="entry name" value="beta-lactamase/transpeptidase-like"/>
    <property type="match status" value="1"/>
</dbReference>
<evidence type="ECO:0000256" key="6">
    <source>
        <dbReference type="ARBA" id="ARBA00018637"/>
    </source>
</evidence>
<feature type="active site" description="Proton donor; for transglycosylase activity" evidence="24">
    <location>
        <position position="154"/>
    </location>
</feature>
<feature type="domain" description="Penicillin-binding protein transpeptidase" evidence="25">
    <location>
        <begin position="395"/>
        <end position="650"/>
    </location>
</feature>
<gene>
    <name evidence="28" type="primary">mrcB</name>
    <name evidence="28" type="ORF">GCM10007894_11170</name>
</gene>
<dbReference type="NCBIfam" id="TIGR02071">
    <property type="entry name" value="PBP_1b"/>
    <property type="match status" value="1"/>
</dbReference>
<keyword evidence="12" id="KW-0378">Hydrolase</keyword>
<evidence type="ECO:0000256" key="4">
    <source>
        <dbReference type="ARBA" id="ARBA00007090"/>
    </source>
</evidence>
<dbReference type="GO" id="GO:0046677">
    <property type="term" value="P:response to antibiotic"/>
    <property type="evidence" value="ECO:0007669"/>
    <property type="project" value="UniProtKB-UniRule"/>
</dbReference>
<comment type="subcellular location">
    <subcellularLocation>
        <location evidence="2">Cell membrane</location>
    </subcellularLocation>
</comment>
<evidence type="ECO:0000256" key="23">
    <source>
        <dbReference type="PIRNR" id="PIRNR002799"/>
    </source>
</evidence>
<protein>
    <recommendedName>
        <fullName evidence="6 22">Penicillin-binding protein 1B</fullName>
        <shortName evidence="23">PBP-1b</shortName>
        <shortName evidence="23">PBP1b</shortName>
    </recommendedName>
    <alternativeName>
        <fullName evidence="19 23">Murein polymerase</fullName>
    </alternativeName>
</protein>
<comment type="catalytic activity">
    <reaction evidence="20">
        <text>Preferential cleavage: (Ac)2-L-Lys-D-Ala-|-D-Ala. Also transpeptidation of peptidyl-alanyl moieties that are N-acyl substituents of D-alanine.</text>
        <dbReference type="EC" id="3.4.16.4"/>
    </reaction>
</comment>
<evidence type="ECO:0000259" key="27">
    <source>
        <dbReference type="Pfam" id="PF14814"/>
    </source>
</evidence>
<keyword evidence="8" id="KW-0121">Carboxypeptidase</keyword>
<accession>A0AA37TV39</accession>
<sequence>MVAWGIYLDSQIAQKFSGQQWHLPAQVFSRSLALYPDAPVSHGQTIAELNMLGYRKVANPRRVGEYSASQDKVEVWRRGFQNANGWQHEQRLLISFDARGVAEVQRLSDNRQLAIAYLEPVLLDRMVTQDREDRVFVPRERIPQPLVEALLLIEDRDFYQHHGVNPSAIARAAVVNVKAGRTVQGGSTITQQLAKNFFLSSERSLWRKVREAYMALIIDFRYSKEAILEAYLNEVYMGQDRARGVHGMGLAAQFYFGRPLTELTTSQQALLIALIKGPSYYNPWRYGERAASRRDLVLRVLLEHDKLTTEEYKLAVNQPLQLRDRDRRVRQSLPAFFSLVRQELSARYGNRLANASGIKVYTTLDPLAQKAAEQAVVAEMARIKARTKKSDLQVGIVVTDRYQGGVAAMIGDANPNFAGFNRALDIRRPIGSLVKPFVYATALSNPSYNLATPLKDEAISLSNGQGKTWQPKNVDKQFKGQVPLLDALVGSRNVPTVNLGMEVGLNSVAATLHQSGWRQDVSIYPSMLLGAIDGSPMMAAQIFHTLADGGRYRPLTSITAVLDNDNQLIEADHRRATQAIDPQTAYLVEYALKEVVKRGTAKALGANFPSYVLAGKTGTSNDNRDSWFAGYDQNNVAAVWVGLDNNDTTGLYGSSGAMGVYQSFLKNRRPMSLRSTPPQGIVTGYFDPATGQAQQKECNATIARPAMKSSWQPTANCSHGSKSWWNSLFE</sequence>
<evidence type="ECO:0000256" key="9">
    <source>
        <dbReference type="ARBA" id="ARBA00022670"/>
    </source>
</evidence>
<evidence type="ECO:0000256" key="10">
    <source>
        <dbReference type="ARBA" id="ARBA00022676"/>
    </source>
</evidence>
<evidence type="ECO:0000256" key="8">
    <source>
        <dbReference type="ARBA" id="ARBA00022645"/>
    </source>
</evidence>
<comment type="similarity">
    <text evidence="5 23">In the N-terminal section; belongs to the glycosyltransferase 51 family.</text>
</comment>
<evidence type="ECO:0000256" key="11">
    <source>
        <dbReference type="ARBA" id="ARBA00022679"/>
    </source>
</evidence>
<dbReference type="InterPro" id="IPR023346">
    <property type="entry name" value="Lysozyme-like_dom_sf"/>
</dbReference>
<evidence type="ECO:0000256" key="20">
    <source>
        <dbReference type="ARBA" id="ARBA00034000"/>
    </source>
</evidence>
<evidence type="ECO:0000256" key="2">
    <source>
        <dbReference type="ARBA" id="ARBA00004236"/>
    </source>
</evidence>
<dbReference type="NCBIfam" id="TIGR02074">
    <property type="entry name" value="PBP_1a_fam"/>
    <property type="match status" value="1"/>
</dbReference>
<dbReference type="GO" id="GO:0008658">
    <property type="term" value="F:penicillin binding"/>
    <property type="evidence" value="ECO:0007669"/>
    <property type="project" value="UniProtKB-UniRule"/>
</dbReference>
<dbReference type="GO" id="GO:0005886">
    <property type="term" value="C:plasma membrane"/>
    <property type="evidence" value="ECO:0007669"/>
    <property type="project" value="UniProtKB-SubCell"/>
</dbReference>
<keyword evidence="14 23" id="KW-0573">Peptidoglycan synthesis</keyword>
<evidence type="ECO:0000256" key="21">
    <source>
        <dbReference type="ARBA" id="ARBA00049902"/>
    </source>
</evidence>
<dbReference type="InterPro" id="IPR011813">
    <property type="entry name" value="PBP_1b"/>
</dbReference>
<dbReference type="PANTHER" id="PTHR32282:SF11">
    <property type="entry name" value="PENICILLIN-BINDING PROTEIN 1B"/>
    <property type="match status" value="1"/>
</dbReference>
<dbReference type="InterPro" id="IPR001460">
    <property type="entry name" value="PCN-bd_Tpept"/>
</dbReference>
<dbReference type="Pfam" id="PF14814">
    <property type="entry name" value="UB2H"/>
    <property type="match status" value="1"/>
</dbReference>
<dbReference type="SUPFAM" id="SSF53955">
    <property type="entry name" value="Lysozyme-like"/>
    <property type="match status" value="1"/>
</dbReference>
<keyword evidence="9" id="KW-0645">Protease</keyword>
<dbReference type="Pfam" id="PF00905">
    <property type="entry name" value="Transpeptidase"/>
    <property type="match status" value="1"/>
</dbReference>
<comment type="pathway">
    <text evidence="3 23">Cell wall biogenesis; peptidoglycan biosynthesis.</text>
</comment>
<dbReference type="InterPro" id="IPR036950">
    <property type="entry name" value="PBP_transglycosylase"/>
</dbReference>
<evidence type="ECO:0000256" key="5">
    <source>
        <dbReference type="ARBA" id="ARBA00007739"/>
    </source>
</evidence>
<dbReference type="GO" id="GO:0009252">
    <property type="term" value="P:peptidoglycan biosynthetic process"/>
    <property type="evidence" value="ECO:0007669"/>
    <property type="project" value="UniProtKB-UniRule"/>
</dbReference>
<dbReference type="InterPro" id="IPR028166">
    <property type="entry name" value="UB2H"/>
</dbReference>
<dbReference type="GO" id="GO:0008955">
    <property type="term" value="F:peptidoglycan glycosyltransferase activity"/>
    <property type="evidence" value="ECO:0007669"/>
    <property type="project" value="UniProtKB-UniRule"/>
</dbReference>
<keyword evidence="17" id="KW-0511">Multifunctional enzyme</keyword>